<dbReference type="EMBL" id="JADNRY010000043">
    <property type="protein sequence ID" value="KAF9070213.1"/>
    <property type="molecule type" value="Genomic_DNA"/>
</dbReference>
<feature type="compositionally biased region" description="Basic and acidic residues" evidence="1">
    <location>
        <begin position="594"/>
        <end position="616"/>
    </location>
</feature>
<feature type="compositionally biased region" description="Low complexity" evidence="1">
    <location>
        <begin position="487"/>
        <end position="507"/>
    </location>
</feature>
<feature type="compositionally biased region" description="Acidic residues" evidence="1">
    <location>
        <begin position="623"/>
        <end position="637"/>
    </location>
</feature>
<feature type="region of interest" description="Disordered" evidence="1">
    <location>
        <begin position="295"/>
        <end position="693"/>
    </location>
</feature>
<dbReference type="AlphaFoldDB" id="A0A9P5PVT0"/>
<name>A0A9P5PVT0_9AGAR</name>
<reference evidence="2" key="1">
    <citation type="submission" date="2020-11" db="EMBL/GenBank/DDBJ databases">
        <authorList>
            <consortium name="DOE Joint Genome Institute"/>
            <person name="Ahrendt S."/>
            <person name="Riley R."/>
            <person name="Andreopoulos W."/>
            <person name="Labutti K."/>
            <person name="Pangilinan J."/>
            <person name="Ruiz-Duenas F.J."/>
            <person name="Barrasa J.M."/>
            <person name="Sanchez-Garcia M."/>
            <person name="Camarero S."/>
            <person name="Miyauchi S."/>
            <person name="Serrano A."/>
            <person name="Linde D."/>
            <person name="Babiker R."/>
            <person name="Drula E."/>
            <person name="Ayuso-Fernandez I."/>
            <person name="Pacheco R."/>
            <person name="Padilla G."/>
            <person name="Ferreira P."/>
            <person name="Barriuso J."/>
            <person name="Kellner H."/>
            <person name="Castanera R."/>
            <person name="Alfaro M."/>
            <person name="Ramirez L."/>
            <person name="Pisabarro A.G."/>
            <person name="Kuo A."/>
            <person name="Tritt A."/>
            <person name="Lipzen A."/>
            <person name="He G."/>
            <person name="Yan M."/>
            <person name="Ng V."/>
            <person name="Cullen D."/>
            <person name="Martin F."/>
            <person name="Rosso M.-N."/>
            <person name="Henrissat B."/>
            <person name="Hibbett D."/>
            <person name="Martinez A.T."/>
            <person name="Grigoriev I.V."/>
        </authorList>
    </citation>
    <scope>NUCLEOTIDE SEQUENCE</scope>
    <source>
        <strain evidence="2">AH 40177</strain>
    </source>
</reference>
<feature type="compositionally biased region" description="Polar residues" evidence="1">
    <location>
        <begin position="19"/>
        <end position="39"/>
    </location>
</feature>
<feature type="compositionally biased region" description="Basic and acidic residues" evidence="1">
    <location>
        <begin position="653"/>
        <end position="662"/>
    </location>
</feature>
<gene>
    <name evidence="2" type="ORF">BDP27DRAFT_1420259</name>
</gene>
<evidence type="ECO:0000256" key="1">
    <source>
        <dbReference type="SAM" id="MobiDB-lite"/>
    </source>
</evidence>
<feature type="compositionally biased region" description="Low complexity" evidence="1">
    <location>
        <begin position="40"/>
        <end position="74"/>
    </location>
</feature>
<dbReference type="Proteomes" id="UP000772434">
    <property type="component" value="Unassembled WGS sequence"/>
</dbReference>
<evidence type="ECO:0000313" key="3">
    <source>
        <dbReference type="Proteomes" id="UP000772434"/>
    </source>
</evidence>
<comment type="caution">
    <text evidence="2">The sequence shown here is derived from an EMBL/GenBank/DDBJ whole genome shotgun (WGS) entry which is preliminary data.</text>
</comment>
<feature type="compositionally biased region" description="Polar residues" evidence="1">
    <location>
        <begin position="642"/>
        <end position="652"/>
    </location>
</feature>
<feature type="region of interest" description="Disordered" evidence="1">
    <location>
        <begin position="1"/>
        <end position="137"/>
    </location>
</feature>
<proteinExistence type="predicted"/>
<accession>A0A9P5PVT0</accession>
<sequence length="693" mass="76353">MQYKHCYPPEHSTSKESENTTPTVSDSQSQEPEISNTPQVFAFTSSSSLPSTTVPSAASDTDTSTSSSDSQSRPAAKELPNTPTAFDLKKPKTSGSQPSKNANGPEKPRQRAQYQEHISDGDNGDEGDKGDYGDEGDDMVIEDVMKENKNKNKQNGTRAKVLQSDLASDALAKISKQAVRKVTRLPDTFPSDKMFAWEVLEEELVLQQGDDNWILEDLHETKKDPQALDKLLAGWVIANPIYNAIWESIDRIWVNSPLYFDFLEKKTYERMRAPSQSLLSVQTFDYDALSSFAESEEKKNKVAEKEAKKKKEEAKKPAKKNEETKKAMKLPKNKEGAKKPAKKNEETKKAMKLPKNQEGAKKPAKPVKKREEEEKLTKRKPEARIPEIASKKAENKNAIKLKATKEVKMAGKMMSKTEENVRKAAKSKKGEEKQKGEPDPKRRSVEKRRINSSNGERSDAESNCDSEGAESNEAPNRDREGFDHASGSDNDNNNNNNNGNGNDNGKDNGNGSGNDNGNEGSKLKHEDSDGKSSHDGEGFNEGSNRDSKGPGDSGSRRSNAGDKGFGAVFNSEDTGTPKVPIVGAEEGGAFSIKSKAEGSDHRPDNSPKLDVRKEIGSKMGISDLEDVIELNSDDDVDGKEGNIQSPSTSRNSGKVEEQDVAGKKPKGKHQRSKKRREHWGAEKSKIQDNGWKQ</sequence>
<organism evidence="2 3">
    <name type="scientific">Rhodocollybia butyracea</name>
    <dbReference type="NCBI Taxonomy" id="206335"/>
    <lineage>
        <taxon>Eukaryota</taxon>
        <taxon>Fungi</taxon>
        <taxon>Dikarya</taxon>
        <taxon>Basidiomycota</taxon>
        <taxon>Agaricomycotina</taxon>
        <taxon>Agaricomycetes</taxon>
        <taxon>Agaricomycetidae</taxon>
        <taxon>Agaricales</taxon>
        <taxon>Marasmiineae</taxon>
        <taxon>Omphalotaceae</taxon>
        <taxon>Rhodocollybia</taxon>
    </lineage>
</organism>
<feature type="compositionally biased region" description="Polar residues" evidence="1">
    <location>
        <begin position="451"/>
        <end position="461"/>
    </location>
</feature>
<feature type="compositionally biased region" description="Polar residues" evidence="1">
    <location>
        <begin position="93"/>
        <end position="102"/>
    </location>
</feature>
<keyword evidence="3" id="KW-1185">Reference proteome</keyword>
<feature type="compositionally biased region" description="Basic and acidic residues" evidence="1">
    <location>
        <begin position="521"/>
        <end position="549"/>
    </location>
</feature>
<evidence type="ECO:0000313" key="2">
    <source>
        <dbReference type="EMBL" id="KAF9070213.1"/>
    </source>
</evidence>
<protein>
    <submittedName>
        <fullName evidence="2">Uncharacterized protein</fullName>
    </submittedName>
</protein>
<feature type="compositionally biased region" description="Basic residues" evidence="1">
    <location>
        <begin position="663"/>
        <end position="677"/>
    </location>
</feature>
<dbReference type="OrthoDB" id="3056889at2759"/>
<feature type="compositionally biased region" description="Basic and acidic residues" evidence="1">
    <location>
        <begin position="369"/>
        <end position="449"/>
    </location>
</feature>
<feature type="compositionally biased region" description="Basic and acidic residues" evidence="1">
    <location>
        <begin position="295"/>
        <end position="349"/>
    </location>
</feature>